<dbReference type="EMBL" id="BAAAQD010000009">
    <property type="protein sequence ID" value="GAA1526682.1"/>
    <property type="molecule type" value="Genomic_DNA"/>
</dbReference>
<feature type="transmembrane region" description="Helical" evidence="1">
    <location>
        <begin position="109"/>
        <end position="129"/>
    </location>
</feature>
<keyword evidence="1" id="KW-1133">Transmembrane helix</keyword>
<proteinExistence type="predicted"/>
<keyword evidence="1" id="KW-0472">Membrane</keyword>
<organism evidence="2 3">
    <name type="scientific">Dactylosporangium maewongense</name>
    <dbReference type="NCBI Taxonomy" id="634393"/>
    <lineage>
        <taxon>Bacteria</taxon>
        <taxon>Bacillati</taxon>
        <taxon>Actinomycetota</taxon>
        <taxon>Actinomycetes</taxon>
        <taxon>Micromonosporales</taxon>
        <taxon>Micromonosporaceae</taxon>
        <taxon>Dactylosporangium</taxon>
    </lineage>
</organism>
<name>A0ABN2AV51_9ACTN</name>
<comment type="caution">
    <text evidence="2">The sequence shown here is derived from an EMBL/GenBank/DDBJ whole genome shotgun (WGS) entry which is preliminary data.</text>
</comment>
<evidence type="ECO:0000256" key="1">
    <source>
        <dbReference type="SAM" id="Phobius"/>
    </source>
</evidence>
<feature type="transmembrane region" description="Helical" evidence="1">
    <location>
        <begin position="26"/>
        <end position="50"/>
    </location>
</feature>
<keyword evidence="3" id="KW-1185">Reference proteome</keyword>
<sequence>MVLSASVLVWYSAARRWHNAWHENGVAGYAAFLLPPLALVIGALIVEGILRARQRPASFEVAGGAFVAPAATRVAAASAATVLTLATASATLHLQPMPDDWWSPISVRFHRVILACLVAGFLVKVAALARQSGRIELRPAGLRVRSLFADRDVSWEQLAAKPNTWPADEAWVRREFLIAAINHYLADPDARETIGTAEGYEDLRRVLCG</sequence>
<accession>A0ABN2AV51</accession>
<reference evidence="2 3" key="1">
    <citation type="journal article" date="2019" name="Int. J. Syst. Evol. Microbiol.">
        <title>The Global Catalogue of Microorganisms (GCM) 10K type strain sequencing project: providing services to taxonomists for standard genome sequencing and annotation.</title>
        <authorList>
            <consortium name="The Broad Institute Genomics Platform"/>
            <consortium name="The Broad Institute Genome Sequencing Center for Infectious Disease"/>
            <person name="Wu L."/>
            <person name="Ma J."/>
        </authorList>
    </citation>
    <scope>NUCLEOTIDE SEQUENCE [LARGE SCALE GENOMIC DNA]</scope>
    <source>
        <strain evidence="2 3">JCM 15933</strain>
    </source>
</reference>
<evidence type="ECO:0000313" key="2">
    <source>
        <dbReference type="EMBL" id="GAA1526682.1"/>
    </source>
</evidence>
<keyword evidence="1" id="KW-0812">Transmembrane</keyword>
<gene>
    <name evidence="2" type="ORF">GCM10009827_049410</name>
</gene>
<dbReference type="Proteomes" id="UP001501470">
    <property type="component" value="Unassembled WGS sequence"/>
</dbReference>
<feature type="transmembrane region" description="Helical" evidence="1">
    <location>
        <begin position="62"/>
        <end position="89"/>
    </location>
</feature>
<evidence type="ECO:0000313" key="3">
    <source>
        <dbReference type="Proteomes" id="UP001501470"/>
    </source>
</evidence>
<protein>
    <submittedName>
        <fullName evidence="2">Uncharacterized protein</fullName>
    </submittedName>
</protein>